<evidence type="ECO:0000256" key="3">
    <source>
        <dbReference type="ARBA" id="ARBA00022475"/>
    </source>
</evidence>
<evidence type="ECO:0000313" key="9">
    <source>
        <dbReference type="Proteomes" id="UP001056132"/>
    </source>
</evidence>
<dbReference type="PANTHER" id="PTHR42788">
    <property type="entry name" value="TAURINE IMPORT ATP-BINDING PROTEIN-RELATED"/>
    <property type="match status" value="1"/>
</dbReference>
<dbReference type="GO" id="GO:0016887">
    <property type="term" value="F:ATP hydrolysis activity"/>
    <property type="evidence" value="ECO:0007669"/>
    <property type="project" value="InterPro"/>
</dbReference>
<keyword evidence="5" id="KW-0547">Nucleotide-binding</keyword>
<keyword evidence="2" id="KW-0813">Transport</keyword>
<dbReference type="Gene3D" id="3.40.50.300">
    <property type="entry name" value="P-loop containing nucleotide triphosphate hydrolases"/>
    <property type="match status" value="1"/>
</dbReference>
<organism evidence="8 9">
    <name type="scientific">Cupriavidus campinensis</name>
    <dbReference type="NCBI Taxonomy" id="151783"/>
    <lineage>
        <taxon>Bacteria</taxon>
        <taxon>Pseudomonadati</taxon>
        <taxon>Pseudomonadota</taxon>
        <taxon>Betaproteobacteria</taxon>
        <taxon>Burkholderiales</taxon>
        <taxon>Burkholderiaceae</taxon>
        <taxon>Cupriavidus</taxon>
    </lineage>
</organism>
<keyword evidence="4" id="KW-0472">Membrane</keyword>
<dbReference type="InterPro" id="IPR017871">
    <property type="entry name" value="ABC_transporter-like_CS"/>
</dbReference>
<evidence type="ECO:0000256" key="1">
    <source>
        <dbReference type="ARBA" id="ARBA00005417"/>
    </source>
</evidence>
<dbReference type="InterPro" id="IPR003593">
    <property type="entry name" value="AAA+_ATPase"/>
</dbReference>
<dbReference type="PANTHER" id="PTHR42788:SF13">
    <property type="entry name" value="ALIPHATIC SULFONATES IMPORT ATP-BINDING PROTEIN SSUB"/>
    <property type="match status" value="1"/>
</dbReference>
<feature type="domain" description="ABC transporter" evidence="7">
    <location>
        <begin position="8"/>
        <end position="238"/>
    </location>
</feature>
<protein>
    <submittedName>
        <fullName evidence="8">ABC transporter ATP-binding protein</fullName>
    </submittedName>
</protein>
<accession>A0AAE9L310</accession>
<dbReference type="RefSeq" id="WP_244844552.1">
    <property type="nucleotide sequence ID" value="NZ_CAJPVH010000005.1"/>
</dbReference>
<evidence type="ECO:0000256" key="6">
    <source>
        <dbReference type="ARBA" id="ARBA00022840"/>
    </source>
</evidence>
<evidence type="ECO:0000256" key="2">
    <source>
        <dbReference type="ARBA" id="ARBA00022448"/>
    </source>
</evidence>
<reference evidence="8" key="1">
    <citation type="journal article" date="2022" name="Microbiol. Resour. Announc.">
        <title>Genome Sequence of Cupriavidus campinensis Strain G5, a Member of a Bacterial Consortium Capable of Polyethylene Degradation.</title>
        <authorList>
            <person name="Schneider B."/>
            <person name="Pfeiffer F."/>
            <person name="Dyall-Smith M."/>
            <person name="Kunte H.J."/>
        </authorList>
    </citation>
    <scope>NUCLEOTIDE SEQUENCE</scope>
    <source>
        <strain evidence="8">G5</strain>
    </source>
</reference>
<evidence type="ECO:0000256" key="5">
    <source>
        <dbReference type="ARBA" id="ARBA00022741"/>
    </source>
</evidence>
<dbReference type="SUPFAM" id="SSF52540">
    <property type="entry name" value="P-loop containing nucleoside triphosphate hydrolases"/>
    <property type="match status" value="1"/>
</dbReference>
<dbReference type="PROSITE" id="PS50893">
    <property type="entry name" value="ABC_TRANSPORTER_2"/>
    <property type="match status" value="1"/>
</dbReference>
<evidence type="ECO:0000259" key="7">
    <source>
        <dbReference type="PROSITE" id="PS50893"/>
    </source>
</evidence>
<dbReference type="SMART" id="SM00382">
    <property type="entry name" value="AAA"/>
    <property type="match status" value="1"/>
</dbReference>
<keyword evidence="4" id="KW-0997">Cell inner membrane</keyword>
<dbReference type="InterPro" id="IPR027417">
    <property type="entry name" value="P-loop_NTPase"/>
</dbReference>
<dbReference type="KEGG" id="ccam:M5D45_25755"/>
<dbReference type="PROSITE" id="PS00211">
    <property type="entry name" value="ABC_TRANSPORTER_1"/>
    <property type="match status" value="1"/>
</dbReference>
<dbReference type="InterPro" id="IPR050166">
    <property type="entry name" value="ABC_transporter_ATP-bind"/>
</dbReference>
<reference evidence="8" key="2">
    <citation type="submission" date="2022-05" db="EMBL/GenBank/DDBJ databases">
        <authorList>
            <person name="Kunte H.-J."/>
        </authorList>
    </citation>
    <scope>NUCLEOTIDE SEQUENCE</scope>
    <source>
        <strain evidence="8">G5</strain>
    </source>
</reference>
<keyword evidence="6 8" id="KW-0067">ATP-binding</keyword>
<comment type="similarity">
    <text evidence="1">Belongs to the ABC transporter superfamily.</text>
</comment>
<keyword evidence="3" id="KW-1003">Cell membrane</keyword>
<dbReference type="GO" id="GO:0005524">
    <property type="term" value="F:ATP binding"/>
    <property type="evidence" value="ECO:0007669"/>
    <property type="project" value="UniProtKB-KW"/>
</dbReference>
<evidence type="ECO:0000313" key="8">
    <source>
        <dbReference type="EMBL" id="URF06507.1"/>
    </source>
</evidence>
<dbReference type="EMBL" id="CP097331">
    <property type="protein sequence ID" value="URF06507.1"/>
    <property type="molecule type" value="Genomic_DNA"/>
</dbReference>
<sequence length="257" mass="27313">MNASVFCCEQAEVRLTSASGEKTILQGIDLNIGRGEFLCMVGGSGTGKTTLLRALGGFCAPTGGAVFYEGAAFSGPPAGVVTVFQDYGNALLPWRTVRGNVALGIEEQVSGAALDDRIDAALAMVGLQQAAREYPAKLSGGMQQRLQIARALALQPKVLLMDEPFGALDAMTKAKLQDQLRHIQASTGATIVFITHDVDEAVYLGDRVILLAGSPGRIASELRPALPATRDQISTKEMPEYLHARHELLERLHGAAR</sequence>
<dbReference type="CDD" id="cd03293">
    <property type="entry name" value="ABC_NrtD_SsuB_transporters"/>
    <property type="match status" value="1"/>
</dbReference>
<dbReference type="Pfam" id="PF00005">
    <property type="entry name" value="ABC_tran"/>
    <property type="match status" value="1"/>
</dbReference>
<gene>
    <name evidence="8" type="ORF">M5D45_25755</name>
</gene>
<proteinExistence type="inferred from homology"/>
<dbReference type="AlphaFoldDB" id="A0AAE9L310"/>
<dbReference type="Proteomes" id="UP001056132">
    <property type="component" value="Chromosome 2"/>
</dbReference>
<name>A0AAE9L310_9BURK</name>
<dbReference type="InterPro" id="IPR003439">
    <property type="entry name" value="ABC_transporter-like_ATP-bd"/>
</dbReference>
<evidence type="ECO:0000256" key="4">
    <source>
        <dbReference type="ARBA" id="ARBA00022519"/>
    </source>
</evidence>